<evidence type="ECO:0000256" key="4">
    <source>
        <dbReference type="ARBA" id="ARBA00022825"/>
    </source>
</evidence>
<feature type="domain" description="CARDB" evidence="8">
    <location>
        <begin position="727"/>
        <end position="811"/>
    </location>
</feature>
<dbReference type="InterPro" id="IPR011635">
    <property type="entry name" value="CARDB"/>
</dbReference>
<keyword evidence="2 5" id="KW-0645">Protease</keyword>
<comment type="similarity">
    <text evidence="1 5">Belongs to the peptidase S8 family.</text>
</comment>
<evidence type="ECO:0000259" key="7">
    <source>
        <dbReference type="Pfam" id="PF00082"/>
    </source>
</evidence>
<dbReference type="Gene3D" id="2.60.120.380">
    <property type="match status" value="1"/>
</dbReference>
<evidence type="ECO:0000256" key="2">
    <source>
        <dbReference type="ARBA" id="ARBA00022670"/>
    </source>
</evidence>
<dbReference type="InterPro" id="IPR015500">
    <property type="entry name" value="Peptidase_S8_subtilisin-rel"/>
</dbReference>
<dbReference type="PROSITE" id="PS51892">
    <property type="entry name" value="SUBTILASE"/>
    <property type="match status" value="1"/>
</dbReference>
<dbReference type="InterPro" id="IPR008979">
    <property type="entry name" value="Galactose-bd-like_sf"/>
</dbReference>
<evidence type="ECO:0000256" key="5">
    <source>
        <dbReference type="PROSITE-ProRule" id="PRU01240"/>
    </source>
</evidence>
<keyword evidence="3 5" id="KW-0378">Hydrolase</keyword>
<keyword evidence="6" id="KW-0812">Transmembrane</keyword>
<dbReference type="PANTHER" id="PTHR43399">
    <property type="entry name" value="SUBTILISIN-RELATED"/>
    <property type="match status" value="1"/>
</dbReference>
<evidence type="ECO:0000313" key="9">
    <source>
        <dbReference type="EMBL" id="PXF22517.1"/>
    </source>
</evidence>
<evidence type="ECO:0000313" key="10">
    <source>
        <dbReference type="Proteomes" id="UP000248161"/>
    </source>
</evidence>
<dbReference type="PROSITE" id="PS00138">
    <property type="entry name" value="SUBTILASE_SER"/>
    <property type="match status" value="1"/>
</dbReference>
<gene>
    <name evidence="9" type="ORF">CXX69_00875</name>
</gene>
<dbReference type="EMBL" id="PSPG01000001">
    <property type="protein sequence ID" value="PXF22517.1"/>
    <property type="molecule type" value="Genomic_DNA"/>
</dbReference>
<name>A0A2V3HTQ3_9ARCH</name>
<dbReference type="Gene3D" id="2.60.40.10">
    <property type="entry name" value="Immunoglobulins"/>
    <property type="match status" value="1"/>
</dbReference>
<dbReference type="Pfam" id="PF00082">
    <property type="entry name" value="Peptidase_S8"/>
    <property type="match status" value="1"/>
</dbReference>
<dbReference type="InterPro" id="IPR034058">
    <property type="entry name" value="TagA/B/C/D_pept_dom"/>
</dbReference>
<dbReference type="Proteomes" id="UP000248161">
    <property type="component" value="Unassembled WGS sequence"/>
</dbReference>
<feature type="active site" description="Charge relay system" evidence="5">
    <location>
        <position position="287"/>
    </location>
</feature>
<evidence type="ECO:0008006" key="11">
    <source>
        <dbReference type="Google" id="ProtNLM"/>
    </source>
</evidence>
<evidence type="ECO:0000256" key="3">
    <source>
        <dbReference type="ARBA" id="ARBA00022801"/>
    </source>
</evidence>
<feature type="active site" description="Charge relay system" evidence="5">
    <location>
        <position position="510"/>
    </location>
</feature>
<evidence type="ECO:0000256" key="6">
    <source>
        <dbReference type="SAM" id="Phobius"/>
    </source>
</evidence>
<protein>
    <recommendedName>
        <fullName evidence="11">Peptidase S8/S53 domain-containing protein</fullName>
    </recommendedName>
</protein>
<dbReference type="PRINTS" id="PR00723">
    <property type="entry name" value="SUBTILISIN"/>
</dbReference>
<dbReference type="InterPro" id="IPR036852">
    <property type="entry name" value="Peptidase_S8/S53_dom_sf"/>
</dbReference>
<feature type="domain" description="Peptidase S8/S53" evidence="7">
    <location>
        <begin position="278"/>
        <end position="565"/>
    </location>
</feature>
<sequence>MTKRSVSLVMAVLLLSYVPILEHSSNHDETSRGVWVLDSDVERIEISPDPNSIQDLGAPTIYNGYEDIRSVRADSAIGVYTETGLLPGVAMTLELAQTRSDLAVVLVDGKSGLWDARQEILDAADIEIRSTIPPSGFLVQAAPDELSKLTHVSVVKAVHDVPAGLLVHPVFWEAHGDETILVEVLGWKDSELIRHSEPGLGLDDSLSIAASLWLEEAWSPERGRMWGEISLEDVSQIVRHPSVAYVAPLPVLAFHNNEARNHMGINTVENTFITGLNGSGQKIAVGDSGLDNDHGDFTGRIAGLTSVTPGDSSTADTHDGHGTHVACTVLGDGYRSSGTYQGIAPEAQLYFQAMEDDDTGVLYSYGINSMLNSAYNNGARLHTDSWGAGSGAGSYSTQSEDADDRISTWDQYWSYQGMTVLFAAGNERNEGVSPPGTAKNVITIGAHVNRYNGAPEEMYYWSSRGPTDDGRIKPDLVAPGDYVRSCKSQEAEDAQGSWSNNWYLEYSGTSMSTPAAAGTAVLVREYLMEVAGRQAPQSALIKGLLILGAKDMGSRDIPNNDEGWGRVNLVDSLIPDGDVGIFVDDRSRLSSGQVSDYTFDITRSGEPLKVVLTWSDYPGSSSSSSQLRNDLDLEVISPNGQITYKGNAFINGRSVTGGTKDSTNNVEVVLIDNAATGTWTVRVRDAQHGGGRTWQPYALAVRGVNVNDLSPDPAFVQNSFEISSMIPQVGEEVDISVLIQNQGAGSVAELAVIARADNDLLGTRTLSMSPGESAELTWNWTPVQEGMIEFTFHIDPSDAVEEASESNNYMSQTVVVSAPGVRVTTEQDTMTLADATDSSTAWQLSLMNTALFETNASIDVTDPVRVQDGVEFDWFTSFTSNTFNLDAAETITVGLTMVHPAPPPPGLYRMVVTGTDMENDIDSELMLYFEVPILAEADIVLPGEQFLVSPLEPTDLQILVFNEGNGAQTYDVELVSPAGWHLGLDTLGAFAGSSHGSTGTLAKDAGRAIDITINPPGAMIPAGSLFNAAVIVHSRVSSDSWSADIPLIVKAIDQVSVTPSSDGIEHEIAPDALLEIELEFNNQGNRLIDFQPYVRSIPGGWTVTGGLNMVSIPAGETADWSVSLQGNGVAVSGDLELRFATEDGYYVDWNRTLDVLSGAMPTLVFHLVALPDGTTADYPLGVSAHPVGAPGFDLGWTVTNEGSTTWRPTTYMEVPNDDWSSTCAGPSTLSAGATSTVWCTVVIPLSAEAASEPIVTLVMEGEGVEVRDSISLLVESVARVSWIVTNQQVAHEGYETVLSLDLQNVGNSDISHVLQASGPDGWNPLILDGVVVSLRPGETRNFKLGFTPNTGEDGTLVVELGDSDNVEDSTFVIEIDVLPARTEESMSTIKMVLFAILILALAGGVGFLVYSRTVGNSASLIKTEALSKIADSLGLGEKEVEDGSGIPCWICSQDIVLGEALACSECGARYHKAGQVEGCDIVSMGHCLHCDAESEGLLEA</sequence>
<keyword evidence="4 5" id="KW-0720">Serine protease</keyword>
<dbReference type="InterPro" id="IPR051048">
    <property type="entry name" value="Peptidase_S8/S53_subtilisin"/>
</dbReference>
<keyword evidence="6" id="KW-0472">Membrane</keyword>
<dbReference type="Gene3D" id="3.40.50.200">
    <property type="entry name" value="Peptidase S8/S53 domain"/>
    <property type="match status" value="1"/>
</dbReference>
<evidence type="ECO:0000256" key="1">
    <source>
        <dbReference type="ARBA" id="ARBA00011073"/>
    </source>
</evidence>
<organism evidence="9 10">
    <name type="scientific">Candidatus Thalassarchaeum betae</name>
    <dbReference type="NCBI Taxonomy" id="2599289"/>
    <lineage>
        <taxon>Archaea</taxon>
        <taxon>Methanobacteriati</taxon>
        <taxon>Thermoplasmatota</taxon>
        <taxon>Candidatus Poseidoniia</taxon>
        <taxon>Candidatus Poseidoniales</taxon>
        <taxon>Candidatus Thalassarchaeaceae</taxon>
        <taxon>Candidatus Thalassarchaeum</taxon>
    </lineage>
</organism>
<feature type="active site" description="Charge relay system" evidence="5">
    <location>
        <position position="321"/>
    </location>
</feature>
<dbReference type="CDD" id="cd04842">
    <property type="entry name" value="Peptidases_S8_Kp43_protease"/>
    <property type="match status" value="1"/>
</dbReference>
<dbReference type="InterPro" id="IPR000209">
    <property type="entry name" value="Peptidase_S8/S53_dom"/>
</dbReference>
<dbReference type="GO" id="GO:0006508">
    <property type="term" value="P:proteolysis"/>
    <property type="evidence" value="ECO:0007669"/>
    <property type="project" value="UniProtKB-KW"/>
</dbReference>
<dbReference type="InterPro" id="IPR023828">
    <property type="entry name" value="Peptidase_S8_Ser-AS"/>
</dbReference>
<proteinExistence type="inferred from homology"/>
<keyword evidence="6" id="KW-1133">Transmembrane helix</keyword>
<dbReference type="SUPFAM" id="SSF52743">
    <property type="entry name" value="Subtilisin-like"/>
    <property type="match status" value="1"/>
</dbReference>
<dbReference type="PANTHER" id="PTHR43399:SF4">
    <property type="entry name" value="CELL WALL-ASSOCIATED PROTEASE"/>
    <property type="match status" value="1"/>
</dbReference>
<feature type="transmembrane region" description="Helical" evidence="6">
    <location>
        <begin position="1391"/>
        <end position="1410"/>
    </location>
</feature>
<comment type="caution">
    <text evidence="9">The sequence shown here is derived from an EMBL/GenBank/DDBJ whole genome shotgun (WGS) entry which is preliminary data.</text>
</comment>
<dbReference type="InterPro" id="IPR013783">
    <property type="entry name" value="Ig-like_fold"/>
</dbReference>
<evidence type="ECO:0000259" key="8">
    <source>
        <dbReference type="Pfam" id="PF07705"/>
    </source>
</evidence>
<dbReference type="SUPFAM" id="SSF49785">
    <property type="entry name" value="Galactose-binding domain-like"/>
    <property type="match status" value="1"/>
</dbReference>
<accession>A0A2V3HTQ3</accession>
<dbReference type="Pfam" id="PF07705">
    <property type="entry name" value="CARDB"/>
    <property type="match status" value="1"/>
</dbReference>
<dbReference type="GO" id="GO:0004252">
    <property type="term" value="F:serine-type endopeptidase activity"/>
    <property type="evidence" value="ECO:0007669"/>
    <property type="project" value="UniProtKB-UniRule"/>
</dbReference>
<reference evidence="9 10" key="1">
    <citation type="journal article" date="2015" name="Nat. Commun.">
        <title>Genomic and transcriptomic evidence for scavenging of diverse organic compounds by widespread deep-sea archaea.</title>
        <authorList>
            <person name="Li M."/>
            <person name="Baker B.J."/>
            <person name="Anantharaman K."/>
            <person name="Jain S."/>
            <person name="Breier J.A."/>
            <person name="Dick G.J."/>
        </authorList>
    </citation>
    <scope>NUCLEOTIDE SEQUENCE [LARGE SCALE GENOMIC DNA]</scope>
    <source>
        <strain evidence="9">Cayman_51_deep</strain>
    </source>
</reference>